<proteinExistence type="predicted"/>
<dbReference type="AlphaFoldDB" id="A0A9N7VBU9"/>
<evidence type="ECO:0008006" key="4">
    <source>
        <dbReference type="Google" id="ProtNLM"/>
    </source>
</evidence>
<sequence length="233" mass="25946">MPIRAAWAWLAPFGPAASARLQYQSICAPPPRLVLSNGTRPSSPSTSIFQSQSQTLGEYIIIPPQVHLVAQHLGGCFNRFSSQHQEEREKTKTLGPDNAHKESFCHRKQRGRAVEITSDHILPGFLVYCTFAKGLAVQTTTTKPPFNARSRQTIRLFSNDAKCRLKTFHQQQGHCATVQTLRGRGAVHIDRVPGRTKSHDGGKQSRKKHKELCCLTVAHPTNRPTHLGQKAEM</sequence>
<comment type="caution">
    <text evidence="2">The sequence shown here is derived from an EMBL/GenBank/DDBJ whole genome shotgun (WGS) entry which is preliminary data.</text>
</comment>
<keyword evidence="1" id="KW-0732">Signal</keyword>
<dbReference type="Proteomes" id="UP001153269">
    <property type="component" value="Unassembled WGS sequence"/>
</dbReference>
<evidence type="ECO:0000313" key="2">
    <source>
        <dbReference type="EMBL" id="CAB1447989.1"/>
    </source>
</evidence>
<accession>A0A9N7VBU9</accession>
<name>A0A9N7VBU9_PLEPL</name>
<evidence type="ECO:0000313" key="3">
    <source>
        <dbReference type="Proteomes" id="UP001153269"/>
    </source>
</evidence>
<evidence type="ECO:0000256" key="1">
    <source>
        <dbReference type="SAM" id="SignalP"/>
    </source>
</evidence>
<gene>
    <name evidence="2" type="ORF">PLEPLA_LOCUS35653</name>
</gene>
<organism evidence="2 3">
    <name type="scientific">Pleuronectes platessa</name>
    <name type="common">European plaice</name>
    <dbReference type="NCBI Taxonomy" id="8262"/>
    <lineage>
        <taxon>Eukaryota</taxon>
        <taxon>Metazoa</taxon>
        <taxon>Chordata</taxon>
        <taxon>Craniata</taxon>
        <taxon>Vertebrata</taxon>
        <taxon>Euteleostomi</taxon>
        <taxon>Actinopterygii</taxon>
        <taxon>Neopterygii</taxon>
        <taxon>Teleostei</taxon>
        <taxon>Neoteleostei</taxon>
        <taxon>Acanthomorphata</taxon>
        <taxon>Carangaria</taxon>
        <taxon>Pleuronectiformes</taxon>
        <taxon>Pleuronectoidei</taxon>
        <taxon>Pleuronectidae</taxon>
        <taxon>Pleuronectes</taxon>
    </lineage>
</organism>
<keyword evidence="3" id="KW-1185">Reference proteome</keyword>
<feature type="chain" id="PRO_5040412850" description="Secreted protein" evidence="1">
    <location>
        <begin position="19"/>
        <end position="233"/>
    </location>
</feature>
<protein>
    <recommendedName>
        <fullName evidence="4">Secreted protein</fullName>
    </recommendedName>
</protein>
<reference evidence="2" key="1">
    <citation type="submission" date="2020-03" db="EMBL/GenBank/DDBJ databases">
        <authorList>
            <person name="Weist P."/>
        </authorList>
    </citation>
    <scope>NUCLEOTIDE SEQUENCE</scope>
</reference>
<feature type="signal peptide" evidence="1">
    <location>
        <begin position="1"/>
        <end position="18"/>
    </location>
</feature>
<dbReference type="EMBL" id="CADEAL010003961">
    <property type="protein sequence ID" value="CAB1447989.1"/>
    <property type="molecule type" value="Genomic_DNA"/>
</dbReference>